<evidence type="ECO:0000256" key="8">
    <source>
        <dbReference type="PROSITE-ProRule" id="PRU10141"/>
    </source>
</evidence>
<name>A0AAV9DEG4_ACOCL</name>
<dbReference type="InterPro" id="IPR000719">
    <property type="entry name" value="Prot_kinase_dom"/>
</dbReference>
<evidence type="ECO:0000313" key="11">
    <source>
        <dbReference type="EMBL" id="KAK1299419.1"/>
    </source>
</evidence>
<dbReference type="GO" id="GO:0005524">
    <property type="term" value="F:ATP binding"/>
    <property type="evidence" value="ECO:0007669"/>
    <property type="project" value="UniProtKB-UniRule"/>
</dbReference>
<evidence type="ECO:0000259" key="10">
    <source>
        <dbReference type="PROSITE" id="PS50011"/>
    </source>
</evidence>
<keyword evidence="8" id="KW-0547">Nucleotide-binding</keyword>
<reference evidence="11" key="2">
    <citation type="submission" date="2023-06" db="EMBL/GenBank/DDBJ databases">
        <authorList>
            <person name="Ma L."/>
            <person name="Liu K.-W."/>
            <person name="Li Z."/>
            <person name="Hsiao Y.-Y."/>
            <person name="Qi Y."/>
            <person name="Fu T."/>
            <person name="Tang G."/>
            <person name="Zhang D."/>
            <person name="Sun W.-H."/>
            <person name="Liu D.-K."/>
            <person name="Li Y."/>
            <person name="Chen G.-Z."/>
            <person name="Liu X.-D."/>
            <person name="Liao X.-Y."/>
            <person name="Jiang Y.-T."/>
            <person name="Yu X."/>
            <person name="Hao Y."/>
            <person name="Huang J."/>
            <person name="Zhao X.-W."/>
            <person name="Ke S."/>
            <person name="Chen Y.-Y."/>
            <person name="Wu W.-L."/>
            <person name="Hsu J.-L."/>
            <person name="Lin Y.-F."/>
            <person name="Huang M.-D."/>
            <person name="Li C.-Y."/>
            <person name="Huang L."/>
            <person name="Wang Z.-W."/>
            <person name="Zhao X."/>
            <person name="Zhong W.-Y."/>
            <person name="Peng D.-H."/>
            <person name="Ahmad S."/>
            <person name="Lan S."/>
            <person name="Zhang J.-S."/>
            <person name="Tsai W.-C."/>
            <person name="Van De Peer Y."/>
            <person name="Liu Z.-J."/>
        </authorList>
    </citation>
    <scope>NUCLEOTIDE SEQUENCE</scope>
    <source>
        <strain evidence="11">CP</strain>
        <tissue evidence="11">Leaves</tissue>
    </source>
</reference>
<evidence type="ECO:0000256" key="3">
    <source>
        <dbReference type="ARBA" id="ARBA00022692"/>
    </source>
</evidence>
<organism evidence="11 12">
    <name type="scientific">Acorus calamus</name>
    <name type="common">Sweet flag</name>
    <dbReference type="NCBI Taxonomy" id="4465"/>
    <lineage>
        <taxon>Eukaryota</taxon>
        <taxon>Viridiplantae</taxon>
        <taxon>Streptophyta</taxon>
        <taxon>Embryophyta</taxon>
        <taxon>Tracheophyta</taxon>
        <taxon>Spermatophyta</taxon>
        <taxon>Magnoliopsida</taxon>
        <taxon>Liliopsida</taxon>
        <taxon>Acoraceae</taxon>
        <taxon>Acorus</taxon>
    </lineage>
</organism>
<keyword evidence="7" id="KW-0325">Glycoprotein</keyword>
<comment type="caution">
    <text evidence="11">The sequence shown here is derived from an EMBL/GenBank/DDBJ whole genome shotgun (WGS) entry which is preliminary data.</text>
</comment>
<keyword evidence="12" id="KW-1185">Reference proteome</keyword>
<evidence type="ECO:0000313" key="12">
    <source>
        <dbReference type="Proteomes" id="UP001180020"/>
    </source>
</evidence>
<evidence type="ECO:0000256" key="6">
    <source>
        <dbReference type="ARBA" id="ARBA00023136"/>
    </source>
</evidence>
<dbReference type="GO" id="GO:0004674">
    <property type="term" value="F:protein serine/threonine kinase activity"/>
    <property type="evidence" value="ECO:0007669"/>
    <property type="project" value="UniProtKB-KW"/>
</dbReference>
<dbReference type="InterPro" id="IPR045874">
    <property type="entry name" value="LRK10/LRL21-25-like"/>
</dbReference>
<dbReference type="PANTHER" id="PTHR27009">
    <property type="entry name" value="RUST RESISTANCE KINASE LR10-RELATED"/>
    <property type="match status" value="1"/>
</dbReference>
<dbReference type="InterPro" id="IPR017441">
    <property type="entry name" value="Protein_kinase_ATP_BS"/>
</dbReference>
<evidence type="ECO:0000256" key="5">
    <source>
        <dbReference type="ARBA" id="ARBA00022989"/>
    </source>
</evidence>
<keyword evidence="3 9" id="KW-0812">Transmembrane</keyword>
<feature type="transmembrane region" description="Helical" evidence="9">
    <location>
        <begin position="152"/>
        <end position="176"/>
    </location>
</feature>
<keyword evidence="2" id="KW-0723">Serine/threonine-protein kinase</keyword>
<gene>
    <name evidence="11" type="primary">SD25</name>
    <name evidence="11" type="ORF">QJS10_CPB14g00205</name>
</gene>
<dbReference type="SUPFAM" id="SSF56112">
    <property type="entry name" value="Protein kinase-like (PK-like)"/>
    <property type="match status" value="1"/>
</dbReference>
<dbReference type="GO" id="GO:0016020">
    <property type="term" value="C:membrane"/>
    <property type="evidence" value="ECO:0007669"/>
    <property type="project" value="UniProtKB-SubCell"/>
</dbReference>
<keyword evidence="11" id="KW-0808">Transferase</keyword>
<keyword evidence="5 9" id="KW-1133">Transmembrane helix</keyword>
<keyword evidence="4" id="KW-0732">Signal</keyword>
<evidence type="ECO:0000256" key="9">
    <source>
        <dbReference type="SAM" id="Phobius"/>
    </source>
</evidence>
<keyword evidence="6 9" id="KW-0472">Membrane</keyword>
<proteinExistence type="predicted"/>
<dbReference type="PROSITE" id="PS50011">
    <property type="entry name" value="PROTEIN_KINASE_DOM"/>
    <property type="match status" value="1"/>
</dbReference>
<dbReference type="Gene3D" id="3.30.200.20">
    <property type="entry name" value="Phosphorylase Kinase, domain 1"/>
    <property type="match status" value="1"/>
</dbReference>
<evidence type="ECO:0000256" key="2">
    <source>
        <dbReference type="ARBA" id="ARBA00022527"/>
    </source>
</evidence>
<dbReference type="InterPro" id="IPR001245">
    <property type="entry name" value="Ser-Thr/Tyr_kinase_cat_dom"/>
</dbReference>
<feature type="binding site" evidence="8">
    <location>
        <position position="242"/>
    </location>
    <ligand>
        <name>ATP</name>
        <dbReference type="ChEBI" id="CHEBI:30616"/>
    </ligand>
</feature>
<evidence type="ECO:0000256" key="4">
    <source>
        <dbReference type="ARBA" id="ARBA00022729"/>
    </source>
</evidence>
<dbReference type="EMBL" id="JAUJYO010000014">
    <property type="protein sequence ID" value="KAK1299419.1"/>
    <property type="molecule type" value="Genomic_DNA"/>
</dbReference>
<comment type="subcellular location">
    <subcellularLocation>
        <location evidence="1">Membrane</location>
        <topology evidence="1">Single-pass type I membrane protein</topology>
    </subcellularLocation>
</comment>
<reference evidence="11" key="1">
    <citation type="journal article" date="2023" name="Nat. Commun.">
        <title>Diploid and tetraploid genomes of Acorus and the evolution of monocots.</title>
        <authorList>
            <person name="Ma L."/>
            <person name="Liu K.W."/>
            <person name="Li Z."/>
            <person name="Hsiao Y.Y."/>
            <person name="Qi Y."/>
            <person name="Fu T."/>
            <person name="Tang G.D."/>
            <person name="Zhang D."/>
            <person name="Sun W.H."/>
            <person name="Liu D.K."/>
            <person name="Li Y."/>
            <person name="Chen G.Z."/>
            <person name="Liu X.D."/>
            <person name="Liao X.Y."/>
            <person name="Jiang Y.T."/>
            <person name="Yu X."/>
            <person name="Hao Y."/>
            <person name="Huang J."/>
            <person name="Zhao X.W."/>
            <person name="Ke S."/>
            <person name="Chen Y.Y."/>
            <person name="Wu W.L."/>
            <person name="Hsu J.L."/>
            <person name="Lin Y.F."/>
            <person name="Huang M.D."/>
            <person name="Li C.Y."/>
            <person name="Huang L."/>
            <person name="Wang Z.W."/>
            <person name="Zhao X."/>
            <person name="Zhong W.Y."/>
            <person name="Peng D.H."/>
            <person name="Ahmad S."/>
            <person name="Lan S."/>
            <person name="Zhang J.S."/>
            <person name="Tsai W.C."/>
            <person name="Van de Peer Y."/>
            <person name="Liu Z.J."/>
        </authorList>
    </citation>
    <scope>NUCLEOTIDE SEQUENCE</scope>
    <source>
        <strain evidence="11">CP</strain>
    </source>
</reference>
<keyword evidence="11" id="KW-0418">Kinase</keyword>
<dbReference type="PROSITE" id="PS00107">
    <property type="entry name" value="PROTEIN_KINASE_ATP"/>
    <property type="match status" value="1"/>
</dbReference>
<dbReference type="AlphaFoldDB" id="A0AAV9DEG4"/>
<accession>A0AAV9DEG4</accession>
<evidence type="ECO:0000256" key="1">
    <source>
        <dbReference type="ARBA" id="ARBA00004479"/>
    </source>
</evidence>
<sequence length="272" mass="30233">MFRQHHPSKPPMGGNLSVTGIDYLRGFITIDGGDSWSKCPLEGLLSLNFTNSVFSPNLGVFSLISCPSNISWTAQKWIQQWIAGPITCLRNAPNQLIYAAAEFISVDLLPDVCTKISDVKSNGYSSLYSNLFNQTTNYTVCVQYYYRSHIPLIAGTSVTGAVLVIASILFVVIYITRRSVKELELRLKIETFLAGYNTTKPTRYTLTELRKITKKFKRKLGQGGFGSVYKGELPNGIPVAVKLLETSTAKGDEFINEVATIGRIHHFNIVCY</sequence>
<dbReference type="Proteomes" id="UP001180020">
    <property type="component" value="Unassembled WGS sequence"/>
</dbReference>
<evidence type="ECO:0000256" key="7">
    <source>
        <dbReference type="ARBA" id="ARBA00023180"/>
    </source>
</evidence>
<keyword evidence="8" id="KW-0067">ATP-binding</keyword>
<feature type="domain" description="Protein kinase" evidence="10">
    <location>
        <begin position="214"/>
        <end position="272"/>
    </location>
</feature>
<protein>
    <submittedName>
        <fullName evidence="11">G-type lectin S-receptor-like serine/threonine-protein kinase SD2-5</fullName>
    </submittedName>
</protein>
<dbReference type="InterPro" id="IPR011009">
    <property type="entry name" value="Kinase-like_dom_sf"/>
</dbReference>
<dbReference type="Pfam" id="PF07714">
    <property type="entry name" value="PK_Tyr_Ser-Thr"/>
    <property type="match status" value="1"/>
</dbReference>